<dbReference type="Pfam" id="PF01835">
    <property type="entry name" value="MG2"/>
    <property type="match status" value="1"/>
</dbReference>
<gene>
    <name evidence="2" type="ORF">BEN47_06830</name>
</gene>
<comment type="caution">
    <text evidence="2">The sequence shown here is derived from an EMBL/GenBank/DDBJ whole genome shotgun (WGS) entry which is preliminary data.</text>
</comment>
<evidence type="ECO:0000259" key="1">
    <source>
        <dbReference type="Pfam" id="PF01835"/>
    </source>
</evidence>
<dbReference type="AlphaFoldDB" id="A0A1G1TFE0"/>
<keyword evidence="3" id="KW-1185">Reference proteome</keyword>
<sequence>MWLLLGLGLGATGTAAAQAPLDSLGGITGRLGRYEQRSPHEKLFLHLDRPVYLSGETMWFKVYAADGTYARPLTLSSVAYVEVLNAEQRPVLQGKVSLRQATGQGSFVLPASLPAGTYTVRAYTSWMKNFSPDAYFHSSVTVINTSTASGVSSHDSAAYEARFFPEGGNLVRGLRSRVGFKVTDKAGRGVAAQGQVLNQSGTVVATFSTLRLGMGSFAFTPAAGADTYTAVVTLAKNQTLTRPLPRAFEQGYVLRLDHTGPDQLTVTVNTAATGPETVYLLGHSRQKVAVATSLQLLNGQGSVVVSKARLLPGVSHFTLFTANQQPVCERLYFQPPTQQLAITARATSPSTAPATR</sequence>
<organism evidence="2 3">
    <name type="scientific">Hymenobacter lapidarius</name>
    <dbReference type="NCBI Taxonomy" id="1908237"/>
    <lineage>
        <taxon>Bacteria</taxon>
        <taxon>Pseudomonadati</taxon>
        <taxon>Bacteroidota</taxon>
        <taxon>Cytophagia</taxon>
        <taxon>Cytophagales</taxon>
        <taxon>Hymenobacteraceae</taxon>
        <taxon>Hymenobacter</taxon>
    </lineage>
</organism>
<accession>A0A1G1TFE0</accession>
<name>A0A1G1TFE0_9BACT</name>
<dbReference type="OrthoDB" id="679547at2"/>
<dbReference type="STRING" id="1908237.BEN47_06830"/>
<dbReference type="RefSeq" id="WP_070724245.1">
    <property type="nucleotide sequence ID" value="NZ_MDZB01000011.1"/>
</dbReference>
<dbReference type="Proteomes" id="UP000176294">
    <property type="component" value="Unassembled WGS sequence"/>
</dbReference>
<reference evidence="2 3" key="1">
    <citation type="submission" date="2016-08" db="EMBL/GenBank/DDBJ databases">
        <title>Hymenobacter coccineus sp. nov., Hymenobacter lapidarius sp. nov. and Hymenobacter glacialis sp. nov., isolated from Antarctic soil.</title>
        <authorList>
            <person name="Sedlacek I."/>
            <person name="Kralova S."/>
            <person name="Kyrova K."/>
            <person name="Maslanova I."/>
            <person name="Stankova E."/>
            <person name="Vrbovska V."/>
            <person name="Nemec M."/>
            <person name="Bartak M."/>
            <person name="Svec P."/>
            <person name="Busse H.-J."/>
            <person name="Pantucek R."/>
        </authorList>
    </citation>
    <scope>NUCLEOTIDE SEQUENCE [LARGE SCALE GENOMIC DNA]</scope>
    <source>
        <strain evidence="2 3">CCM 8643</strain>
    </source>
</reference>
<evidence type="ECO:0000313" key="3">
    <source>
        <dbReference type="Proteomes" id="UP000176294"/>
    </source>
</evidence>
<evidence type="ECO:0000313" key="2">
    <source>
        <dbReference type="EMBL" id="OGX89592.1"/>
    </source>
</evidence>
<dbReference type="InterPro" id="IPR002890">
    <property type="entry name" value="MG2"/>
</dbReference>
<dbReference type="GO" id="GO:0004866">
    <property type="term" value="F:endopeptidase inhibitor activity"/>
    <property type="evidence" value="ECO:0007669"/>
    <property type="project" value="InterPro"/>
</dbReference>
<dbReference type="Gene3D" id="2.60.40.1930">
    <property type="match status" value="1"/>
</dbReference>
<protein>
    <recommendedName>
        <fullName evidence="1">Macroglobulin domain-containing protein</fullName>
    </recommendedName>
</protein>
<dbReference type="EMBL" id="MDZB01000011">
    <property type="protein sequence ID" value="OGX89592.1"/>
    <property type="molecule type" value="Genomic_DNA"/>
</dbReference>
<proteinExistence type="predicted"/>
<feature type="domain" description="Macroglobulin" evidence="1">
    <location>
        <begin position="42"/>
        <end position="125"/>
    </location>
</feature>